<dbReference type="HOGENOM" id="CLU_2068490_0_0_5"/>
<feature type="transmembrane region" description="Helical" evidence="1">
    <location>
        <begin position="6"/>
        <end position="33"/>
    </location>
</feature>
<dbReference type="OrthoDB" id="7926628at2"/>
<gene>
    <name evidence="2" type="ORF">MCW_01278</name>
</gene>
<keyword evidence="1" id="KW-0812">Transmembrane</keyword>
<keyword evidence="1" id="KW-0472">Membrane</keyword>
<dbReference type="AlphaFoldDB" id="J0QL85"/>
<name>J0QL85_9HYPH</name>
<protein>
    <submittedName>
        <fullName evidence="2">Uncharacterized protein</fullName>
    </submittedName>
</protein>
<dbReference type="Proteomes" id="UP000002646">
    <property type="component" value="Unassembled WGS sequence"/>
</dbReference>
<comment type="caution">
    <text evidence="2">The sequence shown here is derived from an EMBL/GenBank/DDBJ whole genome shotgun (WGS) entry which is preliminary data.</text>
</comment>
<proteinExistence type="predicted"/>
<evidence type="ECO:0000313" key="3">
    <source>
        <dbReference type="Proteomes" id="UP000002646"/>
    </source>
</evidence>
<organism evidence="2 3">
    <name type="scientific">Cardidatus Bartonella washoeensis 085-0475</name>
    <dbReference type="NCBI Taxonomy" id="1094564"/>
    <lineage>
        <taxon>Bacteria</taxon>
        <taxon>Pseudomonadati</taxon>
        <taxon>Pseudomonadota</taxon>
        <taxon>Alphaproteobacteria</taxon>
        <taxon>Hyphomicrobiales</taxon>
        <taxon>Bartonellaceae</taxon>
        <taxon>Bartonella</taxon>
    </lineage>
</organism>
<evidence type="ECO:0000256" key="1">
    <source>
        <dbReference type="SAM" id="Phobius"/>
    </source>
</evidence>
<keyword evidence="1" id="KW-1133">Transmembrane helix</keyword>
<accession>J0QL85</accession>
<dbReference type="PATRIC" id="fig|1094564.3.peg.1473"/>
<evidence type="ECO:0000313" key="2">
    <source>
        <dbReference type="EMBL" id="EJF83729.1"/>
    </source>
</evidence>
<sequence>MGPGAIILLVPIILLMFFCVGFLGILGTTIIMAPYDFFLKRLRLYYRVKEQKCLMKNHLQRLCDLENNEKENKNKIFALNTRGSSFLCKKWLAFSWKDSAIILFLSLTYHDRFQNVCL</sequence>
<reference evidence="2 3" key="1">
    <citation type="submission" date="2012-03" db="EMBL/GenBank/DDBJ databases">
        <title>The Genome Sequence of Bartonella washoensis 085-0475.</title>
        <authorList>
            <consortium name="The Broad Institute Genome Sequencing Platform"/>
            <consortium name="The Broad Institute Genome Sequencing Center for Infectious Disease"/>
            <person name="Feldgarden M."/>
            <person name="Kirby J."/>
            <person name="Kosoy M."/>
            <person name="Birtles R."/>
            <person name="Probert W.S."/>
            <person name="Chiaraviglio L."/>
            <person name="Young S.K."/>
            <person name="Zeng Q."/>
            <person name="Gargeya S."/>
            <person name="Fitzgerald M."/>
            <person name="Haas B."/>
            <person name="Abouelleil A."/>
            <person name="Alvarado L."/>
            <person name="Arachchi H.M."/>
            <person name="Berlin A."/>
            <person name="Chapman S.B."/>
            <person name="Gearin G."/>
            <person name="Goldberg J."/>
            <person name="Griggs A."/>
            <person name="Gujja S."/>
            <person name="Hansen M."/>
            <person name="Heiman D."/>
            <person name="Howarth C."/>
            <person name="Larimer J."/>
            <person name="Lui A."/>
            <person name="MacDonald P.J.P."/>
            <person name="McCowen C."/>
            <person name="Montmayeur A."/>
            <person name="Murphy C."/>
            <person name="Neiman D."/>
            <person name="Pearson M."/>
            <person name="Priest M."/>
            <person name="Roberts A."/>
            <person name="Saif S."/>
            <person name="Shea T."/>
            <person name="Sisk P."/>
            <person name="Stolte C."/>
            <person name="Sykes S."/>
            <person name="Wortman J."/>
            <person name="Nusbaum C."/>
            <person name="Birren B."/>
        </authorList>
    </citation>
    <scope>NUCLEOTIDE SEQUENCE [LARGE SCALE GENOMIC DNA]</scope>
    <source>
        <strain evidence="2 3">085-0475</strain>
    </source>
</reference>
<dbReference type="EMBL" id="AILX01000019">
    <property type="protein sequence ID" value="EJF83729.1"/>
    <property type="molecule type" value="Genomic_DNA"/>
</dbReference>